<sequence>MFLGELPFSESKRLKVLYSYKILDSEEDEDYTSITELASEICDTPISLITFIDEKRQWFKAKTGITYKETLREFSFCTHAILTPHQPSIFSSLKNEKCFKNNPYVVEDNGFDFYAGIPILSDDNVALGTLCVLDYKAKTLTDKQISQLKKLARQVEKLLKLRKAKIHISYHQKDLEKQLAYNKSLFEAIPDILMILDYEGNILEIKSGKKDDFLMEPQLLVNKNIKEVLPADVFDLFSSKLSKLKDNQPFHLLEYKLETQKGLQVYEANFAKFEETKVLTLIRNITEPTAIKDELLRTKDILTEAGKMAKVGAWDVSFKRKDKLFWSEITKGILELQDLPIPSVNDAINLYKNHPESFAKISSAFQQAIDEGIPYDLELKIQTFKGNEKWVRTIGKPIFEKEECIGLFGTIQDITEIKKKEEELLLKTLEYEHLFENMNQGVVYQDASGYIFRANPSAERILELSMDQMLGRTSIDPRWHSIRLDGSDYPGEQHPAMVALATGKPVIGEIMGIFSTKSDTYKWIMIDALPEFKDKDTKIPHRVLATFTDITELILIESKLKENEANLSAIMESSNESIWSIDKDFNIIYANKTFKDSFKQTFNKHVEKDVNVIDQLPNNAADFWKDSYKKAFEGQTCSFEFNIDEQGKRKYYEVNIKPIFLDDKVLGASIFAKDNTNKISYVKEIEEQNRKLKDIAWRQSHLVRAPLARIIGLTTLIKEEENSECKEELLEHLLQSATDLDQVIRSIVDISSPFKK</sequence>
<dbReference type="InterPro" id="IPR035965">
    <property type="entry name" value="PAS-like_dom_sf"/>
</dbReference>
<dbReference type="GO" id="GO:0006355">
    <property type="term" value="P:regulation of DNA-templated transcription"/>
    <property type="evidence" value="ECO:0007669"/>
    <property type="project" value="InterPro"/>
</dbReference>
<reference evidence="3" key="2">
    <citation type="submission" date="2020-09" db="EMBL/GenBank/DDBJ databases">
        <authorList>
            <person name="Sun Q."/>
            <person name="Kim S."/>
        </authorList>
    </citation>
    <scope>NUCLEOTIDE SEQUENCE</scope>
    <source>
        <strain evidence="3">KCTC 23224</strain>
    </source>
</reference>
<dbReference type="Pfam" id="PF00989">
    <property type="entry name" value="PAS"/>
    <property type="match status" value="1"/>
</dbReference>
<dbReference type="InterPro" id="IPR013767">
    <property type="entry name" value="PAS_fold"/>
</dbReference>
<dbReference type="Gene3D" id="3.30.450.20">
    <property type="entry name" value="PAS domain"/>
    <property type="match status" value="4"/>
</dbReference>
<comment type="caution">
    <text evidence="3">The sequence shown here is derived from an EMBL/GenBank/DDBJ whole genome shotgun (WGS) entry which is preliminary data.</text>
</comment>
<dbReference type="InterPro" id="IPR013656">
    <property type="entry name" value="PAS_4"/>
</dbReference>
<keyword evidence="4" id="KW-1185">Reference proteome</keyword>
<name>A0A8J3CVU7_9BACT</name>
<proteinExistence type="predicted"/>
<dbReference type="AlphaFoldDB" id="A0A8J3CVU7"/>
<evidence type="ECO:0000259" key="1">
    <source>
        <dbReference type="PROSITE" id="PS50112"/>
    </source>
</evidence>
<evidence type="ECO:0000313" key="3">
    <source>
        <dbReference type="EMBL" id="GHB26736.1"/>
    </source>
</evidence>
<dbReference type="Gene3D" id="3.30.450.40">
    <property type="match status" value="1"/>
</dbReference>
<evidence type="ECO:0000259" key="2">
    <source>
        <dbReference type="PROSITE" id="PS50113"/>
    </source>
</evidence>
<dbReference type="SMART" id="SM00091">
    <property type="entry name" value="PAS"/>
    <property type="match status" value="3"/>
</dbReference>
<dbReference type="EMBL" id="BMYF01000002">
    <property type="protein sequence ID" value="GHB26736.1"/>
    <property type="molecule type" value="Genomic_DNA"/>
</dbReference>
<dbReference type="Pfam" id="PF01590">
    <property type="entry name" value="GAF"/>
    <property type="match status" value="1"/>
</dbReference>
<dbReference type="InterPro" id="IPR001610">
    <property type="entry name" value="PAC"/>
</dbReference>
<protein>
    <recommendedName>
        <fullName evidence="5">PAS domain S-box-containing protein</fullName>
    </recommendedName>
</protein>
<feature type="domain" description="PAS" evidence="1">
    <location>
        <begin position="427"/>
        <end position="475"/>
    </location>
</feature>
<reference evidence="3" key="1">
    <citation type="journal article" date="2014" name="Int. J. Syst. Evol. Microbiol.">
        <title>Complete genome sequence of Corynebacterium casei LMG S-19264T (=DSM 44701T), isolated from a smear-ripened cheese.</title>
        <authorList>
            <consortium name="US DOE Joint Genome Institute (JGI-PGF)"/>
            <person name="Walter F."/>
            <person name="Albersmeier A."/>
            <person name="Kalinowski J."/>
            <person name="Ruckert C."/>
        </authorList>
    </citation>
    <scope>NUCLEOTIDE SEQUENCE</scope>
    <source>
        <strain evidence="3">KCTC 23224</strain>
    </source>
</reference>
<dbReference type="Pfam" id="PF08448">
    <property type="entry name" value="PAS_4"/>
    <property type="match status" value="1"/>
</dbReference>
<evidence type="ECO:0008006" key="5">
    <source>
        <dbReference type="Google" id="ProtNLM"/>
    </source>
</evidence>
<dbReference type="InterPro" id="IPR003018">
    <property type="entry name" value="GAF"/>
</dbReference>
<dbReference type="InterPro" id="IPR000014">
    <property type="entry name" value="PAS"/>
</dbReference>
<dbReference type="SMART" id="SM00086">
    <property type="entry name" value="PAC"/>
    <property type="match status" value="2"/>
</dbReference>
<dbReference type="InterPro" id="IPR000700">
    <property type="entry name" value="PAS-assoc_C"/>
</dbReference>
<dbReference type="Gene3D" id="1.10.287.130">
    <property type="match status" value="1"/>
</dbReference>
<dbReference type="InterPro" id="IPR036097">
    <property type="entry name" value="HisK_dim/P_sf"/>
</dbReference>
<dbReference type="NCBIfam" id="TIGR00229">
    <property type="entry name" value="sensory_box"/>
    <property type="match status" value="2"/>
</dbReference>
<dbReference type="PANTHER" id="PTHR43102">
    <property type="entry name" value="SLR1143 PROTEIN"/>
    <property type="match status" value="1"/>
</dbReference>
<accession>A0A8J3CVU7</accession>
<dbReference type="InterPro" id="IPR013655">
    <property type="entry name" value="PAS_fold_3"/>
</dbReference>
<dbReference type="SUPFAM" id="SSF55785">
    <property type="entry name" value="PYP-like sensor domain (PAS domain)"/>
    <property type="match status" value="4"/>
</dbReference>
<feature type="domain" description="PAC" evidence="2">
    <location>
        <begin position="375"/>
        <end position="426"/>
    </location>
</feature>
<dbReference type="PANTHER" id="PTHR43102:SF2">
    <property type="entry name" value="GAF DOMAIN-CONTAINING PROTEIN"/>
    <property type="match status" value="1"/>
</dbReference>
<dbReference type="PROSITE" id="PS50113">
    <property type="entry name" value="PAC"/>
    <property type="match status" value="1"/>
</dbReference>
<dbReference type="SUPFAM" id="SSF47384">
    <property type="entry name" value="Homodimeric domain of signal transducing histidine kinase"/>
    <property type="match status" value="1"/>
</dbReference>
<dbReference type="CDD" id="cd00130">
    <property type="entry name" value="PAS"/>
    <property type="match status" value="2"/>
</dbReference>
<dbReference type="Proteomes" id="UP000642809">
    <property type="component" value="Unassembled WGS sequence"/>
</dbReference>
<dbReference type="SUPFAM" id="SSF55781">
    <property type="entry name" value="GAF domain-like"/>
    <property type="match status" value="1"/>
</dbReference>
<gene>
    <name evidence="3" type="ORF">GCM10008106_04300</name>
</gene>
<dbReference type="Pfam" id="PF08447">
    <property type="entry name" value="PAS_3"/>
    <property type="match status" value="1"/>
</dbReference>
<dbReference type="GO" id="GO:0000155">
    <property type="term" value="F:phosphorelay sensor kinase activity"/>
    <property type="evidence" value="ECO:0007669"/>
    <property type="project" value="InterPro"/>
</dbReference>
<organism evidence="3 4">
    <name type="scientific">Mongoliitalea lutea</name>
    <dbReference type="NCBI Taxonomy" id="849756"/>
    <lineage>
        <taxon>Bacteria</taxon>
        <taxon>Pseudomonadati</taxon>
        <taxon>Bacteroidota</taxon>
        <taxon>Cytophagia</taxon>
        <taxon>Cytophagales</taxon>
        <taxon>Cyclobacteriaceae</taxon>
        <taxon>Mongoliitalea</taxon>
    </lineage>
</organism>
<dbReference type="InterPro" id="IPR029016">
    <property type="entry name" value="GAF-like_dom_sf"/>
</dbReference>
<dbReference type="RefSeq" id="WP_189578806.1">
    <property type="nucleotide sequence ID" value="NZ_BMYF01000002.1"/>
</dbReference>
<evidence type="ECO:0000313" key="4">
    <source>
        <dbReference type="Proteomes" id="UP000642809"/>
    </source>
</evidence>
<dbReference type="PROSITE" id="PS50112">
    <property type="entry name" value="PAS"/>
    <property type="match status" value="1"/>
</dbReference>